<evidence type="ECO:0000256" key="5">
    <source>
        <dbReference type="ARBA" id="ARBA00023136"/>
    </source>
</evidence>
<evidence type="ECO:0000256" key="6">
    <source>
        <dbReference type="ARBA" id="ARBA00023228"/>
    </source>
</evidence>
<evidence type="ECO:0000313" key="12">
    <source>
        <dbReference type="Proteomes" id="UP001152798"/>
    </source>
</evidence>
<evidence type="ECO:0000256" key="7">
    <source>
        <dbReference type="ARBA" id="ARBA00039594"/>
    </source>
</evidence>
<organism evidence="11 12">
    <name type="scientific">Nezara viridula</name>
    <name type="common">Southern green stink bug</name>
    <name type="synonym">Cimex viridulus</name>
    <dbReference type="NCBI Taxonomy" id="85310"/>
    <lineage>
        <taxon>Eukaryota</taxon>
        <taxon>Metazoa</taxon>
        <taxon>Ecdysozoa</taxon>
        <taxon>Arthropoda</taxon>
        <taxon>Hexapoda</taxon>
        <taxon>Insecta</taxon>
        <taxon>Pterygota</taxon>
        <taxon>Neoptera</taxon>
        <taxon>Paraneoptera</taxon>
        <taxon>Hemiptera</taxon>
        <taxon>Heteroptera</taxon>
        <taxon>Panheteroptera</taxon>
        <taxon>Pentatomomorpha</taxon>
        <taxon>Pentatomoidea</taxon>
        <taxon>Pentatomidae</taxon>
        <taxon>Pentatominae</taxon>
        <taxon>Nezara</taxon>
    </lineage>
</organism>
<evidence type="ECO:0000256" key="9">
    <source>
        <dbReference type="ARBA" id="ARBA00042134"/>
    </source>
</evidence>
<dbReference type="Pfam" id="PF07534">
    <property type="entry name" value="TLD"/>
    <property type="match status" value="1"/>
</dbReference>
<dbReference type="EMBL" id="OV725078">
    <property type="protein sequence ID" value="CAH1394063.1"/>
    <property type="molecule type" value="Genomic_DNA"/>
</dbReference>
<reference evidence="11" key="1">
    <citation type="submission" date="2022-01" db="EMBL/GenBank/DDBJ databases">
        <authorList>
            <person name="King R."/>
        </authorList>
    </citation>
    <scope>NUCLEOTIDE SEQUENCE</scope>
</reference>
<protein>
    <recommendedName>
        <fullName evidence="7">MTOR-associated protein MEAK7</fullName>
    </recommendedName>
    <alternativeName>
        <fullName evidence="9">TBC/LysM-associated domain-containing protein 1</fullName>
    </alternativeName>
    <alternativeName>
        <fullName evidence="8">TLD domain-containing protein 1</fullName>
    </alternativeName>
</protein>
<dbReference type="GO" id="GO:0006979">
    <property type="term" value="P:response to oxidative stress"/>
    <property type="evidence" value="ECO:0007669"/>
    <property type="project" value="TreeGrafter"/>
</dbReference>
<sequence>MGGGKSKQKVKVPQLRFKLHDSKKVNIYKIFDCVTKEGVPPVTREFLQNSWKDILSPSLLELIMNYLFRTSQSIKVDDLEVLYYKFVEGTFNERAQALVDILGVENSISPDIFQAFLMDLMESYYIILRKKCPEAFSSWVSGDTIENNDVKLVINYYMRDLKGFDEKVTAQELREWLIRCVFLTDVYESVMKVTFNMEVEELKPILPKADKYSSMLTIPMVLSFSHLIYPYMKKNWRLLFSSLTDPQSWHRLCAKVAKQGPTIVLIEDEAGSLFGGFASQSWKTSPNFYGDECSFLFRLRPHMALYSPTGYNQNFQYMNHGATTLPNGMGMGGRLDYFTFFLSEDFGPMTVSKSCSTFRDYAPLASTTNEFNFSKLEIWAIADPDVEDDEYVRVGGSIMDHDPSASAILEIAGKSIYSKDLKQSLDEA</sequence>
<dbReference type="OrthoDB" id="289228at2759"/>
<dbReference type="PANTHER" id="PTHR23354:SF131">
    <property type="entry name" value="MTOR-ASSOCIATED PROTEIN MEAK7"/>
    <property type="match status" value="1"/>
</dbReference>
<dbReference type="InterPro" id="IPR006571">
    <property type="entry name" value="TLDc_dom"/>
</dbReference>
<dbReference type="Proteomes" id="UP001152798">
    <property type="component" value="Chromosome 2"/>
</dbReference>
<evidence type="ECO:0000259" key="10">
    <source>
        <dbReference type="PROSITE" id="PS51886"/>
    </source>
</evidence>
<keyword evidence="12" id="KW-1185">Reference proteome</keyword>
<name>A0A9P0H1P0_NEZVI</name>
<feature type="domain" description="TLDc" evidence="10">
    <location>
        <begin position="214"/>
        <end position="382"/>
    </location>
</feature>
<keyword evidence="5" id="KW-0472">Membrane</keyword>
<evidence type="ECO:0000256" key="8">
    <source>
        <dbReference type="ARBA" id="ARBA00041780"/>
    </source>
</evidence>
<evidence type="ECO:0000256" key="2">
    <source>
        <dbReference type="ARBA" id="ARBA00004371"/>
    </source>
</evidence>
<comment type="subcellular location">
    <subcellularLocation>
        <location evidence="3">Cytoplasm</location>
    </subcellularLocation>
    <subcellularLocation>
        <location evidence="2">Lysosome</location>
    </subcellularLocation>
    <subcellularLocation>
        <location evidence="1">Membrane</location>
    </subcellularLocation>
</comment>
<dbReference type="GO" id="GO:0005634">
    <property type="term" value="C:nucleus"/>
    <property type="evidence" value="ECO:0007669"/>
    <property type="project" value="TreeGrafter"/>
</dbReference>
<evidence type="ECO:0000256" key="3">
    <source>
        <dbReference type="ARBA" id="ARBA00004496"/>
    </source>
</evidence>
<evidence type="ECO:0000256" key="4">
    <source>
        <dbReference type="ARBA" id="ARBA00022490"/>
    </source>
</evidence>
<dbReference type="AlphaFoldDB" id="A0A9P0H1P0"/>
<dbReference type="PANTHER" id="PTHR23354">
    <property type="entry name" value="NUCLEOLAR PROTEIN 7/ESTROGEN RECEPTOR COACTIVATOR-RELATED"/>
    <property type="match status" value="1"/>
</dbReference>
<dbReference type="GO" id="GO:0005764">
    <property type="term" value="C:lysosome"/>
    <property type="evidence" value="ECO:0007669"/>
    <property type="project" value="UniProtKB-SubCell"/>
</dbReference>
<keyword evidence="4" id="KW-0963">Cytoplasm</keyword>
<accession>A0A9P0H1P0</accession>
<evidence type="ECO:0000313" key="11">
    <source>
        <dbReference type="EMBL" id="CAH1394063.1"/>
    </source>
</evidence>
<proteinExistence type="predicted"/>
<gene>
    <name evidence="11" type="ORF">NEZAVI_LOCUS4621</name>
</gene>
<dbReference type="SMART" id="SM00584">
    <property type="entry name" value="TLDc"/>
    <property type="match status" value="1"/>
</dbReference>
<keyword evidence="6" id="KW-0458">Lysosome</keyword>
<dbReference type="PROSITE" id="PS51886">
    <property type="entry name" value="TLDC"/>
    <property type="match status" value="1"/>
</dbReference>
<dbReference type="GO" id="GO:0016020">
    <property type="term" value="C:membrane"/>
    <property type="evidence" value="ECO:0007669"/>
    <property type="project" value="UniProtKB-SubCell"/>
</dbReference>
<evidence type="ECO:0000256" key="1">
    <source>
        <dbReference type="ARBA" id="ARBA00004370"/>
    </source>
</evidence>